<feature type="transmembrane region" description="Helical" evidence="7">
    <location>
        <begin position="35"/>
        <end position="55"/>
    </location>
</feature>
<feature type="domain" description="Major facilitator superfamily (MFS) profile" evidence="8">
    <location>
        <begin position="1"/>
        <end position="382"/>
    </location>
</feature>
<dbReference type="GO" id="GO:0022857">
    <property type="term" value="F:transmembrane transporter activity"/>
    <property type="evidence" value="ECO:0007669"/>
    <property type="project" value="InterPro"/>
</dbReference>
<dbReference type="Pfam" id="PF07690">
    <property type="entry name" value="MFS_1"/>
    <property type="match status" value="1"/>
</dbReference>
<dbReference type="Proteomes" id="UP000447876">
    <property type="component" value="Unassembled WGS sequence"/>
</dbReference>
<feature type="transmembrane region" description="Helical" evidence="7">
    <location>
        <begin position="125"/>
        <end position="144"/>
    </location>
</feature>
<evidence type="ECO:0000313" key="9">
    <source>
        <dbReference type="EMBL" id="MUG47217.1"/>
    </source>
</evidence>
<feature type="transmembrane region" description="Helical" evidence="7">
    <location>
        <begin position="209"/>
        <end position="227"/>
    </location>
</feature>
<keyword evidence="2" id="KW-0813">Transport</keyword>
<feature type="transmembrane region" description="Helical" evidence="7">
    <location>
        <begin position="5"/>
        <end position="23"/>
    </location>
</feature>
<dbReference type="CDD" id="cd17325">
    <property type="entry name" value="MFS_MdtG_SLC18_like"/>
    <property type="match status" value="1"/>
</dbReference>
<comment type="subcellular location">
    <subcellularLocation>
        <location evidence="1">Cell membrane</location>
        <topology evidence="1">Multi-pass membrane protein</topology>
    </subcellularLocation>
</comment>
<feature type="transmembrane region" description="Helical" evidence="7">
    <location>
        <begin position="67"/>
        <end position="85"/>
    </location>
</feature>
<evidence type="ECO:0000256" key="1">
    <source>
        <dbReference type="ARBA" id="ARBA00004651"/>
    </source>
</evidence>
<evidence type="ECO:0000256" key="5">
    <source>
        <dbReference type="ARBA" id="ARBA00022989"/>
    </source>
</evidence>
<feature type="transmembrane region" description="Helical" evidence="7">
    <location>
        <begin position="357"/>
        <end position="379"/>
    </location>
</feature>
<keyword evidence="5 7" id="KW-1133">Transmembrane helix</keyword>
<keyword evidence="6 7" id="KW-0472">Membrane</keyword>
<dbReference type="InterPro" id="IPR050171">
    <property type="entry name" value="MFS_Transporters"/>
</dbReference>
<feature type="transmembrane region" description="Helical" evidence="7">
    <location>
        <begin position="156"/>
        <end position="177"/>
    </location>
</feature>
<evidence type="ECO:0000256" key="7">
    <source>
        <dbReference type="SAM" id="Phobius"/>
    </source>
</evidence>
<dbReference type="EMBL" id="WNZW01000010">
    <property type="protein sequence ID" value="MUG47217.1"/>
    <property type="molecule type" value="Genomic_DNA"/>
</dbReference>
<dbReference type="PANTHER" id="PTHR23517:SF2">
    <property type="entry name" value="MULTIDRUG RESISTANCE PROTEIN MDTH"/>
    <property type="match status" value="1"/>
</dbReference>
<proteinExistence type="predicted"/>
<dbReference type="AlphaFoldDB" id="A0A7X3CQH2"/>
<feature type="transmembrane region" description="Helical" evidence="7">
    <location>
        <begin position="329"/>
        <end position="351"/>
    </location>
</feature>
<evidence type="ECO:0000256" key="2">
    <source>
        <dbReference type="ARBA" id="ARBA00022448"/>
    </source>
</evidence>
<evidence type="ECO:0000256" key="4">
    <source>
        <dbReference type="ARBA" id="ARBA00022692"/>
    </source>
</evidence>
<keyword evidence="3" id="KW-1003">Cell membrane</keyword>
<dbReference type="Gene3D" id="1.20.1250.20">
    <property type="entry name" value="MFS general substrate transporter like domains"/>
    <property type="match status" value="1"/>
</dbReference>
<dbReference type="PROSITE" id="PS50850">
    <property type="entry name" value="MFS"/>
    <property type="match status" value="1"/>
</dbReference>
<feature type="transmembrane region" description="Helical" evidence="7">
    <location>
        <begin position="269"/>
        <end position="289"/>
    </location>
</feature>
<dbReference type="InterPro" id="IPR011701">
    <property type="entry name" value="MFS"/>
</dbReference>
<feature type="transmembrane region" description="Helical" evidence="7">
    <location>
        <begin position="239"/>
        <end position="257"/>
    </location>
</feature>
<evidence type="ECO:0000259" key="8">
    <source>
        <dbReference type="PROSITE" id="PS50850"/>
    </source>
</evidence>
<dbReference type="PANTHER" id="PTHR23517">
    <property type="entry name" value="RESISTANCE PROTEIN MDTM, PUTATIVE-RELATED-RELATED"/>
    <property type="match status" value="1"/>
</dbReference>
<feature type="transmembrane region" description="Helical" evidence="7">
    <location>
        <begin position="91"/>
        <end position="113"/>
    </location>
</feature>
<evidence type="ECO:0000256" key="3">
    <source>
        <dbReference type="ARBA" id="ARBA00022475"/>
    </source>
</evidence>
<dbReference type="OrthoDB" id="9793283at2"/>
<reference evidence="9 10" key="1">
    <citation type="submission" date="2019-11" db="EMBL/GenBank/DDBJ databases">
        <title>Draft genome sequences of five Paenibacillus species of dairy origin.</title>
        <authorList>
            <person name="Olajide A.M."/>
            <person name="Chen S."/>
            <person name="Lapointe G."/>
        </authorList>
    </citation>
    <scope>NUCLEOTIDE SEQUENCE [LARGE SCALE GENOMIC DNA]</scope>
    <source>
        <strain evidence="9 10">12CR55</strain>
    </source>
</reference>
<keyword evidence="4 7" id="KW-0812">Transmembrane</keyword>
<accession>A0A7X3CQH2</accession>
<comment type="caution">
    <text evidence="9">The sequence shown here is derived from an EMBL/GenBank/DDBJ whole genome shotgun (WGS) entry which is preliminary data.</text>
</comment>
<evidence type="ECO:0000256" key="6">
    <source>
        <dbReference type="ARBA" id="ARBA00023136"/>
    </source>
</evidence>
<organism evidence="9 10">
    <name type="scientific">Paenibacillus woosongensis</name>
    <dbReference type="NCBI Taxonomy" id="307580"/>
    <lineage>
        <taxon>Bacteria</taxon>
        <taxon>Bacillati</taxon>
        <taxon>Bacillota</taxon>
        <taxon>Bacilli</taxon>
        <taxon>Bacillales</taxon>
        <taxon>Paenibacillaceae</taxon>
        <taxon>Paenibacillus</taxon>
    </lineage>
</organism>
<dbReference type="InterPro" id="IPR020846">
    <property type="entry name" value="MFS_dom"/>
</dbReference>
<evidence type="ECO:0000313" key="10">
    <source>
        <dbReference type="Proteomes" id="UP000447876"/>
    </source>
</evidence>
<dbReference type="GO" id="GO:0005886">
    <property type="term" value="C:plasma membrane"/>
    <property type="evidence" value="ECO:0007669"/>
    <property type="project" value="UniProtKB-SubCell"/>
</dbReference>
<feature type="transmembrane region" description="Helical" evidence="7">
    <location>
        <begin position="295"/>
        <end position="317"/>
    </location>
</feature>
<dbReference type="RefSeq" id="WP_155612590.1">
    <property type="nucleotide sequence ID" value="NZ_WNZW01000010.1"/>
</dbReference>
<dbReference type="InterPro" id="IPR036259">
    <property type="entry name" value="MFS_trans_sf"/>
</dbReference>
<protein>
    <submittedName>
        <fullName evidence="9">MFS transporter</fullName>
    </submittedName>
</protein>
<gene>
    <name evidence="9" type="ORF">GNP95_19815</name>
</gene>
<name>A0A7X3CQH2_9BACL</name>
<dbReference type="SUPFAM" id="SSF103473">
    <property type="entry name" value="MFS general substrate transporter"/>
    <property type="match status" value="1"/>
</dbReference>
<sequence>MKRLLYGIVMLCFMDLFIQLPVMGPFAKSLGAGSFIIGLAVGLYSLTNMFGNIAAGYWIDRYGARNILLLGFVLTAVVMMLYPLVSQPWHLIIVRFVHGLTGGLLVPSAFTLISHFASTQQPGRAMALSGAAVGAAAIVGPAVAGITKAKLGLPPLFWGTATLLMLGGLLVGVTIPASQAKRITRRLQLSRSVEGLGAMLRKGPVLQSYIGAFSLMFAMGALTYALPLKADELGFPAQASGLMLSTFGIVAIVVFVMPSNRWFDRLSSLLLMFSGGTVIMLALLLLSFFHQQAAMFAVMAFYGLGFSLLFPSLNSLLVKNVSEEFKGRAFGLFYAFFSLGVVAGSSGIGALTADYDIALRIASGFILLAGSVVALLKYAEFKGKERKTA</sequence>